<keyword evidence="6" id="KW-0408">Iron</keyword>
<gene>
    <name evidence="9" type="ORF">LCGC14_0976860</name>
</gene>
<evidence type="ECO:0000256" key="7">
    <source>
        <dbReference type="ARBA" id="ARBA00023014"/>
    </source>
</evidence>
<evidence type="ECO:0000256" key="6">
    <source>
        <dbReference type="ARBA" id="ARBA00023004"/>
    </source>
</evidence>
<dbReference type="PROSITE" id="PS51379">
    <property type="entry name" value="4FE4S_FER_2"/>
    <property type="match status" value="3"/>
</dbReference>
<proteinExistence type="predicted"/>
<feature type="domain" description="4Fe-4S ferredoxin-type" evidence="8">
    <location>
        <begin position="83"/>
        <end position="116"/>
    </location>
</feature>
<dbReference type="EMBL" id="LAZR01003622">
    <property type="protein sequence ID" value="KKN16337.1"/>
    <property type="molecule type" value="Genomic_DNA"/>
</dbReference>
<reference evidence="9" key="1">
    <citation type="journal article" date="2015" name="Nature">
        <title>Complex archaea that bridge the gap between prokaryotes and eukaryotes.</title>
        <authorList>
            <person name="Spang A."/>
            <person name="Saw J.H."/>
            <person name="Jorgensen S.L."/>
            <person name="Zaremba-Niedzwiedzka K."/>
            <person name="Martijn J."/>
            <person name="Lind A.E."/>
            <person name="van Eijk R."/>
            <person name="Schleper C."/>
            <person name="Guy L."/>
            <person name="Ettema T.J."/>
        </authorList>
    </citation>
    <scope>NUCLEOTIDE SEQUENCE</scope>
</reference>
<dbReference type="GO" id="GO:0046872">
    <property type="term" value="F:metal ion binding"/>
    <property type="evidence" value="ECO:0007669"/>
    <property type="project" value="UniProtKB-KW"/>
</dbReference>
<evidence type="ECO:0000256" key="1">
    <source>
        <dbReference type="ARBA" id="ARBA00022448"/>
    </source>
</evidence>
<keyword evidence="1" id="KW-0813">Transport</keyword>
<organism evidence="9">
    <name type="scientific">marine sediment metagenome</name>
    <dbReference type="NCBI Taxonomy" id="412755"/>
    <lineage>
        <taxon>unclassified sequences</taxon>
        <taxon>metagenomes</taxon>
        <taxon>ecological metagenomes</taxon>
    </lineage>
</organism>
<evidence type="ECO:0000256" key="3">
    <source>
        <dbReference type="ARBA" id="ARBA00022723"/>
    </source>
</evidence>
<dbReference type="AlphaFoldDB" id="A0A0F9NW88"/>
<dbReference type="Gene3D" id="3.30.70.20">
    <property type="match status" value="2"/>
</dbReference>
<evidence type="ECO:0000313" key="9">
    <source>
        <dbReference type="EMBL" id="KKN16337.1"/>
    </source>
</evidence>
<sequence length="187" mass="21066">MKQLGFYFDQTRCTGCFTCSVACKDWYDIDAGGENWMRITAIEKGEFPNLFMAYLAMACNHCVDPSCVKVCPTNAIAKRETDGIVVVEQEKCIGKKECGAKCLKACSWDAPQFRSAENAKMRKCNLCVERIDQGKQTICVEACPMYALDVDDIEVLQKKYGSIVQAEGFLYNDKIKPSIVFKPKLYK</sequence>
<dbReference type="Pfam" id="PF13247">
    <property type="entry name" value="Fer4_11"/>
    <property type="match status" value="1"/>
</dbReference>
<keyword evidence="7" id="KW-0411">Iron-sulfur</keyword>
<dbReference type="CDD" id="cd16371">
    <property type="entry name" value="DMSOR_beta_like"/>
    <property type="match status" value="1"/>
</dbReference>
<dbReference type="PANTHER" id="PTHR43177:SF5">
    <property type="entry name" value="ANAEROBIC DIMETHYL SULFOXIDE REDUCTASE CHAIN B-RELATED"/>
    <property type="match status" value="1"/>
</dbReference>
<evidence type="ECO:0000256" key="5">
    <source>
        <dbReference type="ARBA" id="ARBA00022982"/>
    </source>
</evidence>
<dbReference type="PANTHER" id="PTHR43177">
    <property type="entry name" value="PROTEIN NRFC"/>
    <property type="match status" value="1"/>
</dbReference>
<accession>A0A0F9NW88</accession>
<evidence type="ECO:0000256" key="2">
    <source>
        <dbReference type="ARBA" id="ARBA00022485"/>
    </source>
</evidence>
<comment type="caution">
    <text evidence="9">The sequence shown here is derived from an EMBL/GenBank/DDBJ whole genome shotgun (WGS) entry which is preliminary data.</text>
</comment>
<dbReference type="InterPro" id="IPR050954">
    <property type="entry name" value="ET_IronSulfur_Cluster-Binding"/>
</dbReference>
<keyword evidence="3" id="KW-0479">Metal-binding</keyword>
<dbReference type="GO" id="GO:0051539">
    <property type="term" value="F:4 iron, 4 sulfur cluster binding"/>
    <property type="evidence" value="ECO:0007669"/>
    <property type="project" value="UniProtKB-KW"/>
</dbReference>
<name>A0A0F9NW88_9ZZZZ</name>
<dbReference type="SUPFAM" id="SSF54862">
    <property type="entry name" value="4Fe-4S ferredoxins"/>
    <property type="match status" value="1"/>
</dbReference>
<evidence type="ECO:0000256" key="4">
    <source>
        <dbReference type="ARBA" id="ARBA00022737"/>
    </source>
</evidence>
<keyword evidence="5" id="KW-0249">Electron transport</keyword>
<feature type="domain" description="4Fe-4S ferredoxin-type" evidence="8">
    <location>
        <begin position="4"/>
        <end position="32"/>
    </location>
</feature>
<evidence type="ECO:0000259" key="8">
    <source>
        <dbReference type="PROSITE" id="PS51379"/>
    </source>
</evidence>
<dbReference type="InterPro" id="IPR017896">
    <property type="entry name" value="4Fe4S_Fe-S-bd"/>
</dbReference>
<feature type="domain" description="4Fe-4S ferredoxin-type" evidence="8">
    <location>
        <begin position="50"/>
        <end position="81"/>
    </location>
</feature>
<keyword evidence="2" id="KW-0004">4Fe-4S</keyword>
<protein>
    <recommendedName>
        <fullName evidence="8">4Fe-4S ferredoxin-type domain-containing protein</fullName>
    </recommendedName>
</protein>
<keyword evidence="4" id="KW-0677">Repeat</keyword>